<organism evidence="1 2">
    <name type="scientific">Paractinoplanes tereljensis</name>
    <dbReference type="NCBI Taxonomy" id="571912"/>
    <lineage>
        <taxon>Bacteria</taxon>
        <taxon>Bacillati</taxon>
        <taxon>Actinomycetota</taxon>
        <taxon>Actinomycetes</taxon>
        <taxon>Micromonosporales</taxon>
        <taxon>Micromonosporaceae</taxon>
        <taxon>Paractinoplanes</taxon>
    </lineage>
</organism>
<dbReference type="EMBL" id="BOMY01000002">
    <property type="protein sequence ID" value="GIF18053.1"/>
    <property type="molecule type" value="Genomic_DNA"/>
</dbReference>
<reference evidence="1" key="1">
    <citation type="submission" date="2021-01" db="EMBL/GenBank/DDBJ databases">
        <title>Whole genome shotgun sequence of Actinoplanes tereljensis NBRC 105297.</title>
        <authorList>
            <person name="Komaki H."/>
            <person name="Tamura T."/>
        </authorList>
    </citation>
    <scope>NUCLEOTIDE SEQUENCE</scope>
    <source>
        <strain evidence="1">NBRC 105297</strain>
    </source>
</reference>
<sequence>MMAEPDVLGISRLAAGLFVEHLGPTESGPDVTMVGIGYAEPHCDRLWRGHPGVISEPMPQHVLVTWVGLEEAVVSFAIGFGCDDHGYYPGLGVISGREYETRRTRILDGKPPTG</sequence>
<comment type="caution">
    <text evidence="1">The sequence shown here is derived from an EMBL/GenBank/DDBJ whole genome shotgun (WGS) entry which is preliminary data.</text>
</comment>
<gene>
    <name evidence="1" type="ORF">Ate02nite_07830</name>
</gene>
<proteinExistence type="predicted"/>
<dbReference type="Proteomes" id="UP000623608">
    <property type="component" value="Unassembled WGS sequence"/>
</dbReference>
<keyword evidence="2" id="KW-1185">Reference proteome</keyword>
<name>A0A919NGJ3_9ACTN</name>
<evidence type="ECO:0000313" key="1">
    <source>
        <dbReference type="EMBL" id="GIF18053.1"/>
    </source>
</evidence>
<accession>A0A919NGJ3</accession>
<evidence type="ECO:0000313" key="2">
    <source>
        <dbReference type="Proteomes" id="UP000623608"/>
    </source>
</evidence>
<protein>
    <submittedName>
        <fullName evidence="1">Uncharacterized protein</fullName>
    </submittedName>
</protein>
<dbReference type="AlphaFoldDB" id="A0A919NGJ3"/>